<dbReference type="EMBL" id="CAUJNA010003557">
    <property type="protein sequence ID" value="CAJ1404810.1"/>
    <property type="molecule type" value="Genomic_DNA"/>
</dbReference>
<name>A0AA36NA64_9DINO</name>
<protein>
    <submittedName>
        <fullName evidence="2">Uncharacterized protein</fullName>
    </submittedName>
</protein>
<accession>A0AA36NA64</accession>
<feature type="region of interest" description="Disordered" evidence="1">
    <location>
        <begin position="1"/>
        <end position="86"/>
    </location>
</feature>
<organism evidence="2 3">
    <name type="scientific">Effrenium voratum</name>
    <dbReference type="NCBI Taxonomy" id="2562239"/>
    <lineage>
        <taxon>Eukaryota</taxon>
        <taxon>Sar</taxon>
        <taxon>Alveolata</taxon>
        <taxon>Dinophyceae</taxon>
        <taxon>Suessiales</taxon>
        <taxon>Symbiodiniaceae</taxon>
        <taxon>Effrenium</taxon>
    </lineage>
</organism>
<dbReference type="AlphaFoldDB" id="A0AA36NA64"/>
<evidence type="ECO:0000313" key="3">
    <source>
        <dbReference type="Proteomes" id="UP001178507"/>
    </source>
</evidence>
<dbReference type="Proteomes" id="UP001178507">
    <property type="component" value="Unassembled WGS sequence"/>
</dbReference>
<feature type="compositionally biased region" description="Basic and acidic residues" evidence="1">
    <location>
        <begin position="22"/>
        <end position="32"/>
    </location>
</feature>
<comment type="caution">
    <text evidence="2">The sequence shown here is derived from an EMBL/GenBank/DDBJ whole genome shotgun (WGS) entry which is preliminary data.</text>
</comment>
<evidence type="ECO:0000313" key="2">
    <source>
        <dbReference type="EMBL" id="CAJ1404810.1"/>
    </source>
</evidence>
<proteinExistence type="predicted"/>
<keyword evidence="3" id="KW-1185">Reference proteome</keyword>
<evidence type="ECO:0000256" key="1">
    <source>
        <dbReference type="SAM" id="MobiDB-lite"/>
    </source>
</evidence>
<gene>
    <name evidence="2" type="ORF">EVOR1521_LOCUS27191</name>
</gene>
<reference evidence="2" key="1">
    <citation type="submission" date="2023-08" db="EMBL/GenBank/DDBJ databases">
        <authorList>
            <person name="Chen Y."/>
            <person name="Shah S."/>
            <person name="Dougan E. K."/>
            <person name="Thang M."/>
            <person name="Chan C."/>
        </authorList>
    </citation>
    <scope>NUCLEOTIDE SEQUENCE</scope>
</reference>
<sequence>MPSRPSSAGPRRRPQSAGTTRELAHGASDPRPDAGATAAGPGIFRSFTPTSRYNEFDPLQHGSPGVSANGASEPSSPSPTSPYAMGSQATFHSLSEFRTIDISKVNESRHKWQRLDTFQTPFGHVGDIEDLTESPKRSKSKNHCFFRFEMLEQIQHELSASFQEIRHTSASLFEEMRRLRAEVQSFRGQKLDMEQVLQVIHQNQLQAEANFSEVLEAVRQKRCDVDLTELNFSELLQAIQKKNFDAEFIAVLEAIKANKVDVSFSEVLEAIQQKKVNVDFTSVLEAIDAKKVEVNFSEVLQAIHQSNLQEEANFSEVLGAIQQTRFDVDFTSVFEAIDAKEVKVNLSEVLEAIHQKRCDADVTSILEAIDAKKIEVNFSEVLHAIQQKNFAADFSAVLEAIKSNKVEVNFSEVLEAIDAKQVQVNFSEVLQSIQQKNFAAEFSSVLEAVKANKVDIKFSLLEAINTKRCDVDFTSVFEALEVIKADMNFAQVVDCKFAEMQQTIRDMKLDVDITSMTQSIENFQQSVRMDIKPALDAITSLDASVKATAEARVSLDAKLITIDDFDKMYEKLEDIDGNGEQLKRLMDGGNTSLLAGNSSMLAKMQCYHEDSMMELSKVANAMTSRSPSHARSVRRDVVVESHAAAGAVALATASGE</sequence>